<protein>
    <submittedName>
        <fullName evidence="1">Winged helix-turn-helix domain-containing protein</fullName>
    </submittedName>
</protein>
<dbReference type="PANTHER" id="PTHR30528">
    <property type="entry name" value="CYTOPLASMIC PROTEIN"/>
    <property type="match status" value="1"/>
</dbReference>
<keyword evidence="2" id="KW-1185">Reference proteome</keyword>
<accession>A0AAW5QTD6</accession>
<evidence type="ECO:0000313" key="1">
    <source>
        <dbReference type="EMBL" id="MCT8971147.1"/>
    </source>
</evidence>
<proteinExistence type="predicted"/>
<sequence>MADRTDHKPLDRLSVKKARRIALAAQGFADRRPSAAAITPRHMARVFDRVGLVQIDSVNVLSRSHYLPFFSRLGPYGRDLLDRQAYGRKRYFEYWGHEASFIPVALQPAMRWRMHRARAGEGIYSGLARFGREKRAFIDTVLKEIEAGGPTGASGLAAGGKSRPGWWEWGEGKTALEWLFWAGYVTTATRRNFERVYDLTERVLPQDVIAAPTPDEAEAQRALLRVAAKALGIATERDLRDYFRLPAADTGARIAELVEAGALLPVAVAGWKQAAYLDPDARMPRKVAARALLSPFDSLVWERDRAERLFDFRYRLEIYTPSEKRVHGYYVLPFLMGEGLVGRVCLKADRAAGILRVNAAHAEDGTDAAAVAAGLAEELGLMAGWLGLDGVEIGGGGDLAPALETALAPALERAVKRL</sequence>
<evidence type="ECO:0000313" key="2">
    <source>
        <dbReference type="Proteomes" id="UP001320898"/>
    </source>
</evidence>
<reference evidence="1 2" key="1">
    <citation type="submission" date="2022-04" db="EMBL/GenBank/DDBJ databases">
        <authorList>
            <person name="Ye Y.-Q."/>
            <person name="Du Z.-J."/>
        </authorList>
    </citation>
    <scope>NUCLEOTIDE SEQUENCE [LARGE SCALE GENOMIC DNA]</scope>
    <source>
        <strain evidence="1 2">A6E488</strain>
    </source>
</reference>
<dbReference type="Proteomes" id="UP001320898">
    <property type="component" value="Unassembled WGS sequence"/>
</dbReference>
<comment type="caution">
    <text evidence="1">The sequence shown here is derived from an EMBL/GenBank/DDBJ whole genome shotgun (WGS) entry which is preliminary data.</text>
</comment>
<dbReference type="InterPro" id="IPR009351">
    <property type="entry name" value="AlkZ-like"/>
</dbReference>
<name>A0AAW5QTD6_9HYPH</name>
<dbReference type="AlphaFoldDB" id="A0AAW5QTD6"/>
<dbReference type="EMBL" id="JALIDZ010000002">
    <property type="protein sequence ID" value="MCT8971147.1"/>
    <property type="molecule type" value="Genomic_DNA"/>
</dbReference>
<dbReference type="RefSeq" id="WP_261614718.1">
    <property type="nucleotide sequence ID" value="NZ_JALIDZ010000002.1"/>
</dbReference>
<organism evidence="1 2">
    <name type="scientific">Microbaculum marinisediminis</name>
    <dbReference type="NCBI Taxonomy" id="2931392"/>
    <lineage>
        <taxon>Bacteria</taxon>
        <taxon>Pseudomonadati</taxon>
        <taxon>Pseudomonadota</taxon>
        <taxon>Alphaproteobacteria</taxon>
        <taxon>Hyphomicrobiales</taxon>
        <taxon>Tepidamorphaceae</taxon>
        <taxon>Microbaculum</taxon>
    </lineage>
</organism>
<dbReference type="PANTHER" id="PTHR30528:SF0">
    <property type="entry name" value="CYTOPLASMIC PROTEIN"/>
    <property type="match status" value="1"/>
</dbReference>
<dbReference type="Pfam" id="PF06224">
    <property type="entry name" value="AlkZ-like"/>
    <property type="match status" value="1"/>
</dbReference>
<gene>
    <name evidence="1" type="ORF">MUB46_04665</name>
</gene>